<dbReference type="PANTHER" id="PTHR13774:SF39">
    <property type="entry name" value="BIOSYNTHESIS PROTEIN, PUTATIVE-RELATED"/>
    <property type="match status" value="1"/>
</dbReference>
<dbReference type="RefSeq" id="WP_101305532.1">
    <property type="nucleotide sequence ID" value="NZ_CP025299.1"/>
</dbReference>
<keyword evidence="2" id="KW-0413">Isomerase</keyword>
<feature type="active site" evidence="3">
    <location>
        <position position="47"/>
    </location>
</feature>
<evidence type="ECO:0000256" key="1">
    <source>
        <dbReference type="ARBA" id="ARBA00008270"/>
    </source>
</evidence>
<dbReference type="KEGG" id="mhos:CXR34_03175"/>
<accession>A0A2K9DJN7</accession>
<dbReference type="SUPFAM" id="SSF54506">
    <property type="entry name" value="Diaminopimelate epimerase-like"/>
    <property type="match status" value="1"/>
</dbReference>
<name>A0A2K9DJN7_9MICO</name>
<dbReference type="InterPro" id="IPR003719">
    <property type="entry name" value="Phenazine_PhzF-like"/>
</dbReference>
<comment type="similarity">
    <text evidence="1">Belongs to the PhzF family.</text>
</comment>
<evidence type="ECO:0000256" key="2">
    <source>
        <dbReference type="ARBA" id="ARBA00023235"/>
    </source>
</evidence>
<dbReference type="Gene3D" id="3.10.310.10">
    <property type="entry name" value="Diaminopimelate Epimerase, Chain A, domain 1"/>
    <property type="match status" value="2"/>
</dbReference>
<reference evidence="4 5" key="1">
    <citation type="submission" date="2017-12" db="EMBL/GenBank/DDBJ databases">
        <title>Isolation and characterization of estrogens degradatiion strain Microbacterium hominis SJTG1.</title>
        <authorList>
            <person name="Xiong W."/>
            <person name="Yin C."/>
            <person name="Zheng D."/>
            <person name="Liang R."/>
        </authorList>
    </citation>
    <scope>NUCLEOTIDE SEQUENCE [LARGE SCALE GENOMIC DNA]</scope>
    <source>
        <strain evidence="4 5">SJTG1</strain>
    </source>
</reference>
<organism evidence="4 5">
    <name type="scientific">Microbacterium hominis</name>
    <dbReference type="NCBI Taxonomy" id="162426"/>
    <lineage>
        <taxon>Bacteria</taxon>
        <taxon>Bacillati</taxon>
        <taxon>Actinomycetota</taxon>
        <taxon>Actinomycetes</taxon>
        <taxon>Micrococcales</taxon>
        <taxon>Microbacteriaceae</taxon>
        <taxon>Microbacterium</taxon>
    </lineage>
</organism>
<protein>
    <submittedName>
        <fullName evidence="4">Phenazine biosynthesis protein PhzF</fullName>
    </submittedName>
</protein>
<dbReference type="GO" id="GO:0016853">
    <property type="term" value="F:isomerase activity"/>
    <property type="evidence" value="ECO:0007669"/>
    <property type="project" value="UniProtKB-KW"/>
</dbReference>
<evidence type="ECO:0000256" key="3">
    <source>
        <dbReference type="PIRSR" id="PIRSR016184-1"/>
    </source>
</evidence>
<proteinExistence type="inferred from homology"/>
<dbReference type="AlphaFoldDB" id="A0A2K9DJN7"/>
<dbReference type="PIRSF" id="PIRSF016184">
    <property type="entry name" value="PhzC_PhzF"/>
    <property type="match status" value="1"/>
</dbReference>
<dbReference type="NCBIfam" id="TIGR00654">
    <property type="entry name" value="PhzF_family"/>
    <property type="match status" value="1"/>
</dbReference>
<dbReference type="Pfam" id="PF02567">
    <property type="entry name" value="PhzC-PhzF"/>
    <property type="match status" value="1"/>
</dbReference>
<evidence type="ECO:0000313" key="5">
    <source>
        <dbReference type="Proteomes" id="UP000233276"/>
    </source>
</evidence>
<sequence>MTVPDVLRYAAFTSDPEGGNPAGVVLDARGLDAATMQRIAAEVDFAETAFVIGTREDGARRIRYFSPIAEVPFCGHATVATAVAVAERGDLAGDAIVFATPVGDIRIELERDADGIRAAFTSVPPSVRPLPIEDRDAILDLLALASSDLDPALPPRLSDAGNPHPVIALADRSTFDGFTFDPGQVRTLMDARGWPATITVAHRLTADRFAARNLFPVGRITEDPATGSAAAALGAYLRDLRAVEVPGRITIEQGAHVGRPGLLAVDIPATGGIRVSGAAVPLTAMR</sequence>
<evidence type="ECO:0000313" key="4">
    <source>
        <dbReference type="EMBL" id="AUG28558.1"/>
    </source>
</evidence>
<dbReference type="Proteomes" id="UP000233276">
    <property type="component" value="Chromosome"/>
</dbReference>
<dbReference type="GO" id="GO:0005737">
    <property type="term" value="C:cytoplasm"/>
    <property type="evidence" value="ECO:0007669"/>
    <property type="project" value="TreeGrafter"/>
</dbReference>
<gene>
    <name evidence="4" type="ORF">CXR34_03175</name>
</gene>
<dbReference type="EMBL" id="CP025299">
    <property type="protein sequence ID" value="AUG28558.1"/>
    <property type="molecule type" value="Genomic_DNA"/>
</dbReference>
<dbReference type="PANTHER" id="PTHR13774">
    <property type="entry name" value="PHENAZINE BIOSYNTHESIS PROTEIN"/>
    <property type="match status" value="1"/>
</dbReference>